<dbReference type="Proteomes" id="UP000484255">
    <property type="component" value="Unassembled WGS sequence"/>
</dbReference>
<reference evidence="2 3" key="1">
    <citation type="submission" date="2020-02" db="EMBL/GenBank/DDBJ databases">
        <title>Ideonella bacterium strain TBM-1.</title>
        <authorList>
            <person name="Chen W.-M."/>
        </authorList>
    </citation>
    <scope>NUCLEOTIDE SEQUENCE [LARGE SCALE GENOMIC DNA]</scope>
    <source>
        <strain evidence="2 3">TBM-1</strain>
    </source>
</reference>
<evidence type="ECO:0000256" key="1">
    <source>
        <dbReference type="SAM" id="SignalP"/>
    </source>
</evidence>
<keyword evidence="1" id="KW-0732">Signal</keyword>
<feature type="chain" id="PRO_5028991908" evidence="1">
    <location>
        <begin position="23"/>
        <end position="352"/>
    </location>
</feature>
<dbReference type="RefSeq" id="WP_163458376.1">
    <property type="nucleotide sequence ID" value="NZ_JAAGOH010000018.1"/>
</dbReference>
<organism evidence="2 3">
    <name type="scientific">Ideonella livida</name>
    <dbReference type="NCBI Taxonomy" id="2707176"/>
    <lineage>
        <taxon>Bacteria</taxon>
        <taxon>Pseudomonadati</taxon>
        <taxon>Pseudomonadota</taxon>
        <taxon>Betaproteobacteria</taxon>
        <taxon>Burkholderiales</taxon>
        <taxon>Sphaerotilaceae</taxon>
        <taxon>Ideonella</taxon>
    </lineage>
</organism>
<name>A0A7C9PI87_9BURK</name>
<evidence type="ECO:0000313" key="2">
    <source>
        <dbReference type="EMBL" id="NDY92468.1"/>
    </source>
</evidence>
<comment type="caution">
    <text evidence="2">The sequence shown here is derived from an EMBL/GenBank/DDBJ whole genome shotgun (WGS) entry which is preliminary data.</text>
</comment>
<evidence type="ECO:0000313" key="3">
    <source>
        <dbReference type="Proteomes" id="UP000484255"/>
    </source>
</evidence>
<keyword evidence="3" id="KW-1185">Reference proteome</keyword>
<accession>A0A7C9PI87</accession>
<proteinExistence type="predicted"/>
<dbReference type="EMBL" id="JAAGOH010000018">
    <property type="protein sequence ID" value="NDY92468.1"/>
    <property type="molecule type" value="Genomic_DNA"/>
</dbReference>
<protein>
    <submittedName>
        <fullName evidence="2">Uncharacterized protein</fullName>
    </submittedName>
</protein>
<dbReference type="AlphaFoldDB" id="A0A7C9PI87"/>
<gene>
    <name evidence="2" type="ORF">G3A44_14870</name>
</gene>
<sequence>MKNFARTLASAGLLLCALGAQAHFVSGANGFFWDIDNANGVIGDGTNDAYDGAYRLSVNGQEVVAAGTVSADGRTLYLATEMAGLRVTRTVYVPTGLRVSGADYLRYVDCVENTGTSTVAGVTLALQTNLGSDGGTLTYPLPAGLRGALGTDDGDGFGDPSLVHLYGTHTQDMTLSEDALSWSFLTPAVKAGKKYCYRTYAIQATTRALASELAQSLSSNPDVDGMTAVERKSLQNASDFSAQLEVFPPRGAVLPAGTSFDVATIISAPASVLSAYTLSAKLNGVDVSAACRSTQALVDASGAITGHAVRCTGLSSQLVTGTNDMVFQVRAGKESAKAHVFWQVLPVQSAAR</sequence>
<feature type="signal peptide" evidence="1">
    <location>
        <begin position="1"/>
        <end position="22"/>
    </location>
</feature>